<accession>A0ABS3LWH1</accession>
<organism evidence="1 2">
    <name type="scientific">Acetobacter sacchari</name>
    <dbReference type="NCBI Taxonomy" id="2661687"/>
    <lineage>
        <taxon>Bacteria</taxon>
        <taxon>Pseudomonadati</taxon>
        <taxon>Pseudomonadota</taxon>
        <taxon>Alphaproteobacteria</taxon>
        <taxon>Acetobacterales</taxon>
        <taxon>Acetobacteraceae</taxon>
        <taxon>Acetobacter</taxon>
    </lineage>
</organism>
<comment type="caution">
    <text evidence="1">The sequence shown here is derived from an EMBL/GenBank/DDBJ whole genome shotgun (WGS) entry which is preliminary data.</text>
</comment>
<evidence type="ECO:0000313" key="1">
    <source>
        <dbReference type="EMBL" id="MBO1360254.1"/>
    </source>
</evidence>
<reference evidence="1 2" key="1">
    <citation type="submission" date="2021-03" db="EMBL/GenBank/DDBJ databases">
        <title>The complete genome sequence of Acetobacter sacchari TBRC 11175.</title>
        <authorList>
            <person name="Charoenyingcharoen P."/>
            <person name="Yukphan P."/>
        </authorList>
    </citation>
    <scope>NUCLEOTIDE SEQUENCE [LARGE SCALE GENOMIC DNA]</scope>
    <source>
        <strain evidence="1 2">TBRC 11175</strain>
    </source>
</reference>
<protein>
    <recommendedName>
        <fullName evidence="3">Segregation and condensation protein A</fullName>
    </recommendedName>
</protein>
<sequence>MSTEEPGPESDGSPDIMTSEFQGSLARLVALARSHRIDVAALPLDELMTQLEHALATEMKVSLSRSGEWLMLGVWLVWLRSMLLAPQDGSVSPDAVVTADALRSRWDDLQAGRALAAWLERRPRLGADVFTRGRPEERRLSNPDAEPRIDVIEFLWAAMQLFGPPPDPTLFESHYRPASLPLFTFSEAREWVRVALDADGARIRQFHDFLPAVVSPPGDKGSETWLRSRSAVTSTFSACLEMAKMGDIVLSQPEPWQEMTAERRGAADR</sequence>
<dbReference type="RefSeq" id="WP_207881535.1">
    <property type="nucleotide sequence ID" value="NZ_JAFVMF010000010.1"/>
</dbReference>
<evidence type="ECO:0000313" key="2">
    <source>
        <dbReference type="Proteomes" id="UP000664771"/>
    </source>
</evidence>
<dbReference type="EMBL" id="JAFVMF010000010">
    <property type="protein sequence ID" value="MBO1360254.1"/>
    <property type="molecule type" value="Genomic_DNA"/>
</dbReference>
<keyword evidence="2" id="KW-1185">Reference proteome</keyword>
<proteinExistence type="predicted"/>
<gene>
    <name evidence="1" type="ORF">J2D73_10695</name>
</gene>
<evidence type="ECO:0008006" key="3">
    <source>
        <dbReference type="Google" id="ProtNLM"/>
    </source>
</evidence>
<dbReference type="Proteomes" id="UP000664771">
    <property type="component" value="Unassembled WGS sequence"/>
</dbReference>
<name>A0ABS3LWH1_9PROT</name>
<dbReference type="Gene3D" id="6.10.250.2410">
    <property type="match status" value="1"/>
</dbReference>